<gene>
    <name evidence="3" type="ORF">US31_C0004G0054</name>
</gene>
<evidence type="ECO:0000259" key="2">
    <source>
        <dbReference type="Pfam" id="PF10131"/>
    </source>
</evidence>
<reference evidence="3 4" key="1">
    <citation type="journal article" date="2015" name="Nature">
        <title>rRNA introns, odd ribosomes, and small enigmatic genomes across a large radiation of phyla.</title>
        <authorList>
            <person name="Brown C.T."/>
            <person name="Hug L.A."/>
            <person name="Thomas B.C."/>
            <person name="Sharon I."/>
            <person name="Castelle C.J."/>
            <person name="Singh A."/>
            <person name="Wilkins M.J."/>
            <person name="Williams K.H."/>
            <person name="Banfield J.F."/>
        </authorList>
    </citation>
    <scope>NUCLEOTIDE SEQUENCE [LARGE SCALE GENOMIC DNA]</scope>
</reference>
<feature type="transmembrane region" description="Helical" evidence="1">
    <location>
        <begin position="12"/>
        <end position="32"/>
    </location>
</feature>
<dbReference type="Pfam" id="PF10131">
    <property type="entry name" value="PTPS_related"/>
    <property type="match status" value="1"/>
</dbReference>
<feature type="transmembrane region" description="Helical" evidence="1">
    <location>
        <begin position="378"/>
        <end position="396"/>
    </location>
</feature>
<evidence type="ECO:0000313" key="4">
    <source>
        <dbReference type="Proteomes" id="UP000034508"/>
    </source>
</evidence>
<dbReference type="EMBL" id="LBSM01000004">
    <property type="protein sequence ID" value="KKQ18492.1"/>
    <property type="molecule type" value="Genomic_DNA"/>
</dbReference>
<evidence type="ECO:0000256" key="1">
    <source>
        <dbReference type="SAM" id="Phobius"/>
    </source>
</evidence>
<keyword evidence="1" id="KW-0472">Membrane</keyword>
<dbReference type="Proteomes" id="UP000034508">
    <property type="component" value="Unassembled WGS sequence"/>
</dbReference>
<sequence>MENIKNFLSKGWLLSLLFSLPAAWALFVPGFFGASDDMHIAWLYEMDRAVKMGQIPPRFVPDLSFGFGYPLFNFVFPLPFYIGEAFHLLGLGFVDSIKAVFFVSIPVSAICMYLFLREFTSKWLSLAGALLYVYTPYRATDLYVRGAIGEIVSFATLPVIALSIIKLTDEKEYSLRWVGFGAVALSSLVLSHNITAFMVIPFIFLLGFLRFFQITRKIKIFGRLILTFFLGLLISSYFWVPAIVDSVLMKEDTVFNFADHFPTFRQLFTPSWGYGASVPGPYDGMSFFLGLINIIVLIVGVLAIFLFWKKYNPNQKIILVWAFFSFIVSIFMMNYRSSFIWHNFPLLPYFQFPWRFLIMTTFIIPVFFVCFKQIKFQNIIACMLVFLAVILNIGNFRPHDFLGRGDNYYINRYIPIPFASSEYLTLAEEYLRLPKVAESRPDRNYPLISLNNGTAEILRNDNNLNIYIETSSSEDMILNYNKYFFPGWKAALDSSETEIFAGAPFGQINVKIPPGNHKLEIKFGETPLKVMLDIFGVTALLVAVFLIVKYGALKKT</sequence>
<evidence type="ECO:0000313" key="3">
    <source>
        <dbReference type="EMBL" id="KKQ18492.1"/>
    </source>
</evidence>
<accession>A0A0G0FL03</accession>
<feature type="transmembrane region" description="Helical" evidence="1">
    <location>
        <begin position="220"/>
        <end position="240"/>
    </location>
</feature>
<feature type="domain" description="Membrane protein 6-pyruvoyl-tetrahydropterin synthase-related" evidence="2">
    <location>
        <begin position="73"/>
        <end position="391"/>
    </location>
</feature>
<feature type="transmembrane region" description="Helical" evidence="1">
    <location>
        <begin position="287"/>
        <end position="308"/>
    </location>
</feature>
<keyword evidence="1" id="KW-1133">Transmembrane helix</keyword>
<feature type="transmembrane region" description="Helical" evidence="1">
    <location>
        <begin position="177"/>
        <end position="208"/>
    </location>
</feature>
<keyword evidence="1" id="KW-0812">Transmembrane</keyword>
<dbReference type="InterPro" id="IPR018776">
    <property type="entry name" value="Membrane_prot_PTPS-rel_domain"/>
</dbReference>
<feature type="transmembrane region" description="Helical" evidence="1">
    <location>
        <begin position="71"/>
        <end position="92"/>
    </location>
</feature>
<feature type="transmembrane region" description="Helical" evidence="1">
    <location>
        <begin position="147"/>
        <end position="165"/>
    </location>
</feature>
<comment type="caution">
    <text evidence="3">The sequence shown here is derived from an EMBL/GenBank/DDBJ whole genome shotgun (WGS) entry which is preliminary data.</text>
</comment>
<organism evidence="3 4">
    <name type="scientific">Berkelbacteria bacterium GW2011_GWA1_36_9</name>
    <dbReference type="NCBI Taxonomy" id="1618331"/>
    <lineage>
        <taxon>Bacteria</taxon>
        <taxon>Candidatus Berkelbacteria</taxon>
    </lineage>
</organism>
<protein>
    <recommendedName>
        <fullName evidence="2">Membrane protein 6-pyruvoyl-tetrahydropterin synthase-related domain-containing protein</fullName>
    </recommendedName>
</protein>
<proteinExistence type="predicted"/>
<feature type="transmembrane region" description="Helical" evidence="1">
    <location>
        <begin position="317"/>
        <end position="334"/>
    </location>
</feature>
<feature type="transmembrane region" description="Helical" evidence="1">
    <location>
        <begin position="99"/>
        <end position="116"/>
    </location>
</feature>
<feature type="transmembrane region" description="Helical" evidence="1">
    <location>
        <begin position="534"/>
        <end position="553"/>
    </location>
</feature>
<name>A0A0G0FL03_9BACT</name>
<feature type="transmembrane region" description="Helical" evidence="1">
    <location>
        <begin position="354"/>
        <end position="371"/>
    </location>
</feature>
<dbReference type="AlphaFoldDB" id="A0A0G0FL03"/>